<evidence type="ECO:0000313" key="4">
    <source>
        <dbReference type="EMBL" id="MPL90989.1"/>
    </source>
</evidence>
<dbReference type="EMBL" id="VSSQ01000317">
    <property type="protein sequence ID" value="MPL90989.1"/>
    <property type="molecule type" value="Genomic_DNA"/>
</dbReference>
<dbReference type="GO" id="GO:0005524">
    <property type="term" value="F:ATP binding"/>
    <property type="evidence" value="ECO:0007669"/>
    <property type="project" value="UniProtKB-KW"/>
</dbReference>
<evidence type="ECO:0000256" key="1">
    <source>
        <dbReference type="ARBA" id="ARBA00022741"/>
    </source>
</evidence>
<dbReference type="Pfam" id="PF13614">
    <property type="entry name" value="AAA_31"/>
    <property type="match status" value="1"/>
</dbReference>
<evidence type="ECO:0000259" key="3">
    <source>
        <dbReference type="Pfam" id="PF13614"/>
    </source>
</evidence>
<dbReference type="GO" id="GO:0016887">
    <property type="term" value="F:ATP hydrolysis activity"/>
    <property type="evidence" value="ECO:0007669"/>
    <property type="project" value="TreeGrafter"/>
</dbReference>
<comment type="caution">
    <text evidence="4">The sequence shown here is derived from an EMBL/GenBank/DDBJ whole genome shotgun (WGS) entry which is preliminary data.</text>
</comment>
<sequence length="464" mass="50084">MSPRLTATLSADGKARHPSRARIASAAGLPPAPGCDTRNKGREAMTAAAVLTPDPAPIVACTVSRDVSNFDLLIEDMEAELGESWGDLGFEDAMVFLGQPDARSLEFIAIAIDSDDEHDLARISGIITEAKTRGIRVILIAEEVSPIALHQLLRLGADDFVPYPLPEGSLHEAIERLGQSELPPELPAHAAPPSFKPTGGRNGAVLAVHGLAGGVGATTFAVNLAWELANPETSKKNPVTPPRVCLLDLDLQYGSVATYLDLPRREVIFELLSDTAQMDAESFGQALLTFNDKLHVLTAPSDMLPLDIVGGEDIERLIDMARNNFDYVVIDMPKTVVSWTETVLNQAHVYLALLELDMRSAQNALRMIRALKAEGLATEKLRYILNRAPKFTDLNGKSRVKRLAESLDIAIEVQLSDCGKLVTQANDHGLPLALSAAKAPLRRDIQKIALSLIERTQQEAATAA</sequence>
<evidence type="ECO:0000256" key="2">
    <source>
        <dbReference type="ARBA" id="ARBA00022840"/>
    </source>
</evidence>
<gene>
    <name evidence="4" type="ORF">SDC9_37048</name>
</gene>
<feature type="domain" description="AAA" evidence="3">
    <location>
        <begin position="205"/>
        <end position="371"/>
    </location>
</feature>
<dbReference type="GO" id="GO:0051782">
    <property type="term" value="P:negative regulation of cell division"/>
    <property type="evidence" value="ECO:0007669"/>
    <property type="project" value="TreeGrafter"/>
</dbReference>
<dbReference type="InterPro" id="IPR027417">
    <property type="entry name" value="P-loop_NTPase"/>
</dbReference>
<reference evidence="4" key="1">
    <citation type="submission" date="2019-08" db="EMBL/GenBank/DDBJ databases">
        <authorList>
            <person name="Kucharzyk K."/>
            <person name="Murdoch R.W."/>
            <person name="Higgins S."/>
            <person name="Loffler F."/>
        </authorList>
    </citation>
    <scope>NUCLEOTIDE SEQUENCE</scope>
</reference>
<dbReference type="AlphaFoldDB" id="A0A644VHX7"/>
<dbReference type="PANTHER" id="PTHR43384">
    <property type="entry name" value="SEPTUM SITE-DETERMINING PROTEIN MIND HOMOLOG, CHLOROPLASTIC-RELATED"/>
    <property type="match status" value="1"/>
</dbReference>
<protein>
    <recommendedName>
        <fullName evidence="3">AAA domain-containing protein</fullName>
    </recommendedName>
</protein>
<organism evidence="4">
    <name type="scientific">bioreactor metagenome</name>
    <dbReference type="NCBI Taxonomy" id="1076179"/>
    <lineage>
        <taxon>unclassified sequences</taxon>
        <taxon>metagenomes</taxon>
        <taxon>ecological metagenomes</taxon>
    </lineage>
</organism>
<name>A0A644VHX7_9ZZZZ</name>
<accession>A0A644VHX7</accession>
<dbReference type="InterPro" id="IPR050625">
    <property type="entry name" value="ParA/MinD_ATPase"/>
</dbReference>
<proteinExistence type="predicted"/>
<keyword evidence="2" id="KW-0067">ATP-binding</keyword>
<dbReference type="SUPFAM" id="SSF52540">
    <property type="entry name" value="P-loop containing nucleoside triphosphate hydrolases"/>
    <property type="match status" value="1"/>
</dbReference>
<dbReference type="GO" id="GO:0005829">
    <property type="term" value="C:cytosol"/>
    <property type="evidence" value="ECO:0007669"/>
    <property type="project" value="TreeGrafter"/>
</dbReference>
<dbReference type="Gene3D" id="3.40.50.300">
    <property type="entry name" value="P-loop containing nucleotide triphosphate hydrolases"/>
    <property type="match status" value="1"/>
</dbReference>
<dbReference type="PANTHER" id="PTHR43384:SF6">
    <property type="entry name" value="SEPTUM SITE-DETERMINING PROTEIN MIND HOMOLOG, CHLOROPLASTIC"/>
    <property type="match status" value="1"/>
</dbReference>
<dbReference type="GO" id="GO:0009898">
    <property type="term" value="C:cytoplasmic side of plasma membrane"/>
    <property type="evidence" value="ECO:0007669"/>
    <property type="project" value="TreeGrafter"/>
</dbReference>
<dbReference type="InterPro" id="IPR025669">
    <property type="entry name" value="AAA_dom"/>
</dbReference>
<keyword evidence="1" id="KW-0547">Nucleotide-binding</keyword>